<sequence length="407" mass="43741">MDPDDLTLESAAQDLAIVAVYRQMFAVLGSSAQSVISDPMLVDLADALFAAFSAAGSEGLTMEQMRSACRGFPEPVFTSRVRVLRELGAVQKAFDRPNQDVYRASFTSYVSLLFVRRMLTRGGQLELHRMLSLERLNLDDPAATEDDARESASRLTTAFRLIVTELFMLTSGGTIDSLREKAPLLWNADSLIGEAAAAHDRMLSRWPELTRPSTDLRAAIAAYRDVSTAAAGRLTQAVGATRALDLLPAEAWRTFTRRSSVGALAAPLAGLIFDAPRAWLSAGDLTEAVAQAERPAPQRLRPPRADSDDLADATPADVAPADDREADDLAARAEAVLAGRDAVDMADLIGRSGDWPTARRTLSDLVAAAQHPSLPYDLTWGDGLVVGADGVPSWRGQGRFVRVAVPA</sequence>
<gene>
    <name evidence="2" type="ORF">FL583_32315</name>
</gene>
<comment type="caution">
    <text evidence="2">The sequence shown here is derived from an EMBL/GenBank/DDBJ whole genome shotgun (WGS) entry which is preliminary data.</text>
</comment>
<dbReference type="InParanoid" id="A0A545AHW9"/>
<proteinExistence type="predicted"/>
<organism evidence="2 3">
    <name type="scientific">Cryptosporangium phraense</name>
    <dbReference type="NCBI Taxonomy" id="2593070"/>
    <lineage>
        <taxon>Bacteria</taxon>
        <taxon>Bacillati</taxon>
        <taxon>Actinomycetota</taxon>
        <taxon>Actinomycetes</taxon>
        <taxon>Cryptosporangiales</taxon>
        <taxon>Cryptosporangiaceae</taxon>
        <taxon>Cryptosporangium</taxon>
    </lineage>
</organism>
<feature type="region of interest" description="Disordered" evidence="1">
    <location>
        <begin position="292"/>
        <end position="325"/>
    </location>
</feature>
<dbReference type="OrthoDB" id="3804919at2"/>
<dbReference type="RefSeq" id="WP_142708676.1">
    <property type="nucleotide sequence ID" value="NZ_VIRS01000032.1"/>
</dbReference>
<evidence type="ECO:0000313" key="3">
    <source>
        <dbReference type="Proteomes" id="UP000317982"/>
    </source>
</evidence>
<evidence type="ECO:0000313" key="2">
    <source>
        <dbReference type="EMBL" id="TQS40912.1"/>
    </source>
</evidence>
<keyword evidence="3" id="KW-1185">Reference proteome</keyword>
<dbReference type="Proteomes" id="UP000317982">
    <property type="component" value="Unassembled WGS sequence"/>
</dbReference>
<dbReference type="AlphaFoldDB" id="A0A545AHW9"/>
<name>A0A545AHW9_9ACTN</name>
<evidence type="ECO:0008006" key="4">
    <source>
        <dbReference type="Google" id="ProtNLM"/>
    </source>
</evidence>
<protein>
    <recommendedName>
        <fullName evidence="4">DUF2397 family protein</fullName>
    </recommendedName>
</protein>
<evidence type="ECO:0000256" key="1">
    <source>
        <dbReference type="SAM" id="MobiDB-lite"/>
    </source>
</evidence>
<dbReference type="EMBL" id="VIRS01000032">
    <property type="protein sequence ID" value="TQS40912.1"/>
    <property type="molecule type" value="Genomic_DNA"/>
</dbReference>
<reference evidence="2 3" key="1">
    <citation type="submission" date="2019-07" db="EMBL/GenBank/DDBJ databases">
        <title>Cryptosporangium phraense sp. nov., isolated from plant litter.</title>
        <authorList>
            <person name="Suriyachadkun C."/>
        </authorList>
    </citation>
    <scope>NUCLEOTIDE SEQUENCE [LARGE SCALE GENOMIC DNA]</scope>
    <source>
        <strain evidence="2 3">A-T 5661</strain>
    </source>
</reference>
<accession>A0A545AHW9</accession>